<dbReference type="HOGENOM" id="CLU_141740_0_0_1"/>
<dbReference type="Gene3D" id="2.60.120.10">
    <property type="entry name" value="Jelly Rolls"/>
    <property type="match status" value="1"/>
</dbReference>
<dbReference type="GeneID" id="19270501"/>
<dbReference type="OrthoDB" id="4985585at2759"/>
<proteinExistence type="predicted"/>
<gene>
    <name evidence="2" type="ORF">PFICI_05488</name>
</gene>
<evidence type="ECO:0000313" key="3">
    <source>
        <dbReference type="Proteomes" id="UP000030651"/>
    </source>
</evidence>
<dbReference type="eggNOG" id="ENOG502S3HA">
    <property type="taxonomic scope" value="Eukaryota"/>
</dbReference>
<name>W3XDV8_PESFW</name>
<dbReference type="PANTHER" id="PTHR36169">
    <property type="entry name" value="ETHANOLAMINE UTILIZATION PROTEIN EUTQ"/>
    <property type="match status" value="1"/>
</dbReference>
<dbReference type="EMBL" id="KI912111">
    <property type="protein sequence ID" value="ETS83612.1"/>
    <property type="molecule type" value="Genomic_DNA"/>
</dbReference>
<dbReference type="PANTHER" id="PTHR36169:SF1">
    <property type="entry name" value="ACETATE KINASE EUTQ"/>
    <property type="match status" value="1"/>
</dbReference>
<dbReference type="KEGG" id="pfy:PFICI_05488"/>
<feature type="domain" description="(S)-ureidoglycine aminohydrolase cupin" evidence="1">
    <location>
        <begin position="60"/>
        <end position="105"/>
    </location>
</feature>
<dbReference type="InterPro" id="IPR010424">
    <property type="entry name" value="EutQ"/>
</dbReference>
<dbReference type="SUPFAM" id="SSF51182">
    <property type="entry name" value="RmlC-like cupins"/>
    <property type="match status" value="1"/>
</dbReference>
<dbReference type="Proteomes" id="UP000030651">
    <property type="component" value="Unassembled WGS sequence"/>
</dbReference>
<dbReference type="InParanoid" id="W3XDV8"/>
<dbReference type="Pfam" id="PF05899">
    <property type="entry name" value="Cupin_3"/>
    <property type="match status" value="1"/>
</dbReference>
<dbReference type="AlphaFoldDB" id="W3XDV8"/>
<dbReference type="OMA" id="FTYHAKA"/>
<dbReference type="CDD" id="cd02228">
    <property type="entry name" value="cupin_EutQ"/>
    <property type="match status" value="1"/>
</dbReference>
<accession>W3XDV8</accession>
<dbReference type="InterPro" id="IPR008579">
    <property type="entry name" value="UGlyAH_Cupin_dom"/>
</dbReference>
<keyword evidence="3" id="KW-1185">Reference proteome</keyword>
<protein>
    <recommendedName>
        <fullName evidence="1">(S)-ureidoglycine aminohydrolase cupin domain-containing protein</fullName>
    </recommendedName>
</protein>
<dbReference type="InterPro" id="IPR011051">
    <property type="entry name" value="RmlC_Cupin_sf"/>
</dbReference>
<reference evidence="3" key="1">
    <citation type="journal article" date="2015" name="BMC Genomics">
        <title>Genomic and transcriptomic analysis of the endophytic fungus Pestalotiopsis fici reveals its lifestyle and high potential for synthesis of natural products.</title>
        <authorList>
            <person name="Wang X."/>
            <person name="Zhang X."/>
            <person name="Liu L."/>
            <person name="Xiang M."/>
            <person name="Wang W."/>
            <person name="Sun X."/>
            <person name="Che Y."/>
            <person name="Guo L."/>
            <person name="Liu G."/>
            <person name="Guo L."/>
            <person name="Wang C."/>
            <person name="Yin W.B."/>
            <person name="Stadler M."/>
            <person name="Zhang X."/>
            <person name="Liu X."/>
        </authorList>
    </citation>
    <scope>NUCLEOTIDE SEQUENCE [LARGE SCALE GENOMIC DNA]</scope>
    <source>
        <strain evidence="3">W106-1 / CGMCC3.15140</strain>
    </source>
</reference>
<evidence type="ECO:0000313" key="2">
    <source>
        <dbReference type="EMBL" id="ETS83612.1"/>
    </source>
</evidence>
<organism evidence="2 3">
    <name type="scientific">Pestalotiopsis fici (strain W106-1 / CGMCC3.15140)</name>
    <dbReference type="NCBI Taxonomy" id="1229662"/>
    <lineage>
        <taxon>Eukaryota</taxon>
        <taxon>Fungi</taxon>
        <taxon>Dikarya</taxon>
        <taxon>Ascomycota</taxon>
        <taxon>Pezizomycotina</taxon>
        <taxon>Sordariomycetes</taxon>
        <taxon>Xylariomycetidae</taxon>
        <taxon>Amphisphaeriales</taxon>
        <taxon>Sporocadaceae</taxon>
        <taxon>Pestalotiopsis</taxon>
    </lineage>
</organism>
<dbReference type="RefSeq" id="XP_007832260.1">
    <property type="nucleotide sequence ID" value="XM_007834069.1"/>
</dbReference>
<dbReference type="InterPro" id="IPR014710">
    <property type="entry name" value="RmlC-like_jellyroll"/>
</dbReference>
<sequence>MSATAVPFSYHPKAQTDFKIPLLAGDNAYLGDVFSSDKTNPEKPISAGLYRLEKGEPLVYTYKYDEMKIFLEGDMTITDATGQSVKATAGDVFYFPAGSTITFTTSNYGLAFYCGQRKHSDF</sequence>
<evidence type="ECO:0000259" key="1">
    <source>
        <dbReference type="Pfam" id="PF05899"/>
    </source>
</evidence>